<reference evidence="9 10" key="1">
    <citation type="submission" date="2019-05" db="EMBL/GenBank/DDBJ databases">
        <title>Emergence of the Ug99 lineage of the wheat stem rust pathogen through somatic hybridization.</title>
        <authorList>
            <person name="Li F."/>
            <person name="Upadhyaya N.M."/>
            <person name="Sperschneider J."/>
            <person name="Matny O."/>
            <person name="Nguyen-Phuc H."/>
            <person name="Mago R."/>
            <person name="Raley C."/>
            <person name="Miller M.E."/>
            <person name="Silverstein K.A.T."/>
            <person name="Henningsen E."/>
            <person name="Hirsch C.D."/>
            <person name="Visser B."/>
            <person name="Pretorius Z.A."/>
            <person name="Steffenson B.J."/>
            <person name="Schwessinger B."/>
            <person name="Dodds P.N."/>
            <person name="Figueroa M."/>
        </authorList>
    </citation>
    <scope>NUCLEOTIDE SEQUENCE [LARGE SCALE GENOMIC DNA]</scope>
    <source>
        <strain evidence="9">21-0</strain>
    </source>
</reference>
<name>A0A5B0QPA7_PUCGR</name>
<evidence type="ECO:0000313" key="9">
    <source>
        <dbReference type="EMBL" id="KAA1114813.1"/>
    </source>
</evidence>
<dbReference type="Pfam" id="PF16016">
    <property type="entry name" value="VASt"/>
    <property type="match status" value="1"/>
</dbReference>
<feature type="compositionally biased region" description="Polar residues" evidence="6">
    <location>
        <begin position="121"/>
        <end position="141"/>
    </location>
</feature>
<dbReference type="EMBL" id="VSWC01000014">
    <property type="protein sequence ID" value="KAA1114813.1"/>
    <property type="molecule type" value="Genomic_DNA"/>
</dbReference>
<dbReference type="PANTHER" id="PTHR23319:SF4">
    <property type="entry name" value="GRAM DOMAIN CONTAINING 1B, ISOFORM E"/>
    <property type="match status" value="1"/>
</dbReference>
<feature type="domain" description="VASt" evidence="8">
    <location>
        <begin position="690"/>
        <end position="861"/>
    </location>
</feature>
<dbReference type="InterPro" id="IPR031968">
    <property type="entry name" value="VASt"/>
</dbReference>
<keyword evidence="3 7" id="KW-0812">Transmembrane</keyword>
<feature type="compositionally biased region" description="Low complexity" evidence="6">
    <location>
        <begin position="1044"/>
        <end position="1065"/>
    </location>
</feature>
<feature type="compositionally biased region" description="Low complexity" evidence="6">
    <location>
        <begin position="91"/>
        <end position="112"/>
    </location>
</feature>
<feature type="compositionally biased region" description="Polar residues" evidence="6">
    <location>
        <begin position="279"/>
        <end position="290"/>
    </location>
</feature>
<feature type="region of interest" description="Disordered" evidence="6">
    <location>
        <begin position="1125"/>
        <end position="1156"/>
    </location>
</feature>
<feature type="compositionally biased region" description="Gly residues" evidence="6">
    <location>
        <begin position="874"/>
        <end position="893"/>
    </location>
</feature>
<proteinExistence type="inferred from homology"/>
<evidence type="ECO:0000256" key="6">
    <source>
        <dbReference type="SAM" id="MobiDB-lite"/>
    </source>
</evidence>
<dbReference type="OrthoDB" id="2162691at2759"/>
<organism evidence="9 10">
    <name type="scientific">Puccinia graminis f. sp. tritici</name>
    <dbReference type="NCBI Taxonomy" id="56615"/>
    <lineage>
        <taxon>Eukaryota</taxon>
        <taxon>Fungi</taxon>
        <taxon>Dikarya</taxon>
        <taxon>Basidiomycota</taxon>
        <taxon>Pucciniomycotina</taxon>
        <taxon>Pucciniomycetes</taxon>
        <taxon>Pucciniales</taxon>
        <taxon>Pucciniaceae</taxon>
        <taxon>Puccinia</taxon>
    </lineage>
</organism>
<feature type="compositionally biased region" description="Polar residues" evidence="6">
    <location>
        <begin position="41"/>
        <end position="51"/>
    </location>
</feature>
<sequence>MFMNKLTGRKKTTTPAKSTTTAEQNRLTPAASETYPPPTKQPQAQDQQHYSSLGLIRHNNNNNNNIEHQFSASPSATATSFPQNNQLETGSRNSNKSNNSFSRPTPAPSSDRPQPPPTPGAQDQLSMSIHSLATPTNQSAISTTKKSILSSSSSSSISSSTDSNDPTSSSLSLSSLTPTNHPIQKHPQQQHPWPESNSDTPTLSTTPTPANHLARIPNRVTPVDHHPSQSDSLLLYNSASSSSSTPAAATPSHLTQQHPSQSTITTLLPSAGLLTVVSPDSNATPLSQPTDDIPVRPRASSYHTSPAIERVPLPRPAPPLPVKRPTSLFSAANPPNLAQLPSSSGPSQPPTPHSSLDSTTTTSSSFPRQVKKSGKRTQNRKPKTESRSLTNNSTSASSSAASTPTPSFGIASALALSGVSLAPHSTPFNLSGNMQSSSTSSSSTGTAISSIYGHQPFSSSSINHHPRSSPPDLLEKEDRTSVHTTDSRAYNLSALDDQLGAGYAVASRKRNVDFHAIFKSIPEDDYLIEDYGCALQRDILVQGRLYISEQHLCFNANIFGWVTTLVIPFSDVVTVEKRMTALIIPNAIQVITTQSRHTFASFLSRDATFDLMNSIWNIARPPGSIPTHGLTLDVTMPALDDLSDGTKVAGGYSEDSSASALSHSSATPAPPSIKKIDHPPTQCDCSPDEHYKELIWDATYPTSPEKLYNILFQSDFLKDFWVNEEHLTEIEVGDWTTSPEAQYPSRSVSYIRPVNAPVGPKTIKCLVSDEHRALDFDKYVSVLSTARTPDAPAGGSFCVRTLTCITWGPNNSSRWLVTAAVEWTKVNRFLKSIIESSAISGQKAYQVGVDQALRKHIQLSQPPEPMSERVESAGGAGNSGGGVGAGLGVGGVKAKGERGRPISMAQAGRSGTVKGTPASRPSDANRTSSKIGSGSGTAVVSLFGLELSWMMLGSIGLVFLLLVWNLLLSFSPPRHHHHHSSSSSSTTTTSPSPVHFDDPSQQLLLPPQTQNSKHRHYDQQLSRDVAHTVREALHEYFRDHPILLHSSSPSPSSSSSPPLENPLSSFEGSTTEPSPLNEAAPGDGDGRSGTGNAAEVLSPDLEIAQIELLLQSLEIRIRNVRNSLVLNPNPSQPEHSSSSSPQTSSSSHTSSPEAFS</sequence>
<dbReference type="GO" id="GO:0005739">
    <property type="term" value="C:mitochondrion"/>
    <property type="evidence" value="ECO:0007669"/>
    <property type="project" value="TreeGrafter"/>
</dbReference>
<dbReference type="SMART" id="SM00568">
    <property type="entry name" value="GRAM"/>
    <property type="match status" value="1"/>
</dbReference>
<feature type="compositionally biased region" description="Low complexity" evidence="6">
    <location>
        <begin position="653"/>
        <end position="667"/>
    </location>
</feature>
<dbReference type="GO" id="GO:0032366">
    <property type="term" value="P:intracellular sterol transport"/>
    <property type="evidence" value="ECO:0007669"/>
    <property type="project" value="TreeGrafter"/>
</dbReference>
<feature type="compositionally biased region" description="Basic residues" evidence="6">
    <location>
        <begin position="369"/>
        <end position="381"/>
    </location>
</feature>
<protein>
    <recommendedName>
        <fullName evidence="8">VASt domain-containing protein</fullName>
    </recommendedName>
</protein>
<feature type="compositionally biased region" description="Low complexity" evidence="6">
    <location>
        <begin position="981"/>
        <end position="1008"/>
    </location>
</feature>
<comment type="similarity">
    <text evidence="2">Belongs to the YSP2 family.</text>
</comment>
<evidence type="ECO:0000256" key="5">
    <source>
        <dbReference type="ARBA" id="ARBA00023136"/>
    </source>
</evidence>
<feature type="region of interest" description="Disordered" evidence="6">
    <location>
        <begin position="974"/>
        <end position="1022"/>
    </location>
</feature>
<dbReference type="Pfam" id="PF02893">
    <property type="entry name" value="GRAM"/>
    <property type="match status" value="1"/>
</dbReference>
<feature type="compositionally biased region" description="Low complexity" evidence="6">
    <location>
        <begin position="436"/>
        <end position="450"/>
    </location>
</feature>
<feature type="compositionally biased region" description="Pro residues" evidence="6">
    <location>
        <begin position="313"/>
        <end position="322"/>
    </location>
</feature>
<evidence type="ECO:0000256" key="2">
    <source>
        <dbReference type="ARBA" id="ARBA00006582"/>
    </source>
</evidence>
<dbReference type="GO" id="GO:0140268">
    <property type="term" value="C:endoplasmic reticulum-plasma membrane contact site"/>
    <property type="evidence" value="ECO:0007669"/>
    <property type="project" value="TreeGrafter"/>
</dbReference>
<dbReference type="CDD" id="cd13220">
    <property type="entry name" value="PH-GRAM_GRAMDC"/>
    <property type="match status" value="1"/>
</dbReference>
<dbReference type="AlphaFoldDB" id="A0A5B0QPA7"/>
<feature type="region of interest" description="Disordered" evidence="6">
    <location>
        <begin position="1"/>
        <end position="213"/>
    </location>
</feature>
<feature type="region of interest" description="Disordered" evidence="6">
    <location>
        <begin position="860"/>
        <end position="933"/>
    </location>
</feature>
<accession>A0A5B0QPA7</accession>
<evidence type="ECO:0000256" key="7">
    <source>
        <dbReference type="SAM" id="Phobius"/>
    </source>
</evidence>
<evidence type="ECO:0000313" key="10">
    <source>
        <dbReference type="Proteomes" id="UP000324748"/>
    </source>
</evidence>
<feature type="compositionally biased region" description="Polar residues" evidence="6">
    <location>
        <begin position="922"/>
        <end position="933"/>
    </location>
</feature>
<dbReference type="GO" id="GO:0005886">
    <property type="term" value="C:plasma membrane"/>
    <property type="evidence" value="ECO:0007669"/>
    <property type="project" value="TreeGrafter"/>
</dbReference>
<dbReference type="InterPro" id="IPR051482">
    <property type="entry name" value="Cholesterol_transport"/>
</dbReference>
<feature type="compositionally biased region" description="Low complexity" evidence="6">
    <location>
        <begin position="1127"/>
        <end position="1156"/>
    </location>
</feature>
<keyword evidence="10" id="KW-1185">Reference proteome</keyword>
<evidence type="ECO:0000256" key="3">
    <source>
        <dbReference type="ARBA" id="ARBA00022692"/>
    </source>
</evidence>
<dbReference type="PANTHER" id="PTHR23319">
    <property type="entry name" value="GRAM DOMAIN CONTAINING 1B, ISOFORM E"/>
    <property type="match status" value="1"/>
</dbReference>
<feature type="transmembrane region" description="Helical" evidence="7">
    <location>
        <begin position="947"/>
        <end position="968"/>
    </location>
</feature>
<dbReference type="InterPro" id="IPR004182">
    <property type="entry name" value="GRAM"/>
</dbReference>
<dbReference type="PROSITE" id="PS51778">
    <property type="entry name" value="VAST"/>
    <property type="match status" value="1"/>
</dbReference>
<evidence type="ECO:0000256" key="4">
    <source>
        <dbReference type="ARBA" id="ARBA00022989"/>
    </source>
</evidence>
<feature type="compositionally biased region" description="Low complexity" evidence="6">
    <location>
        <begin position="393"/>
        <end position="405"/>
    </location>
</feature>
<dbReference type="GO" id="GO:0032541">
    <property type="term" value="C:cortical endoplasmic reticulum"/>
    <property type="evidence" value="ECO:0007669"/>
    <property type="project" value="TreeGrafter"/>
</dbReference>
<dbReference type="GO" id="GO:0120015">
    <property type="term" value="F:sterol transfer activity"/>
    <property type="evidence" value="ECO:0007669"/>
    <property type="project" value="TreeGrafter"/>
</dbReference>
<feature type="compositionally biased region" description="Low complexity" evidence="6">
    <location>
        <begin position="142"/>
        <end position="209"/>
    </location>
</feature>
<feature type="compositionally biased region" description="Low complexity" evidence="6">
    <location>
        <begin position="13"/>
        <end position="22"/>
    </location>
</feature>
<evidence type="ECO:0000259" key="8">
    <source>
        <dbReference type="PROSITE" id="PS51778"/>
    </source>
</evidence>
<gene>
    <name evidence="9" type="ORF">PGT21_024304</name>
</gene>
<feature type="region of interest" description="Disordered" evidence="6">
    <location>
        <begin position="236"/>
        <end position="262"/>
    </location>
</feature>
<keyword evidence="4 7" id="KW-1133">Transmembrane helix</keyword>
<feature type="region of interest" description="Disordered" evidence="6">
    <location>
        <begin position="279"/>
        <end position="405"/>
    </location>
</feature>
<feature type="region of interest" description="Disordered" evidence="6">
    <location>
        <begin position="430"/>
        <end position="485"/>
    </location>
</feature>
<dbReference type="Proteomes" id="UP000324748">
    <property type="component" value="Unassembled WGS sequence"/>
</dbReference>
<feature type="compositionally biased region" description="Low complexity" evidence="6">
    <location>
        <begin position="353"/>
        <end position="367"/>
    </location>
</feature>
<feature type="compositionally biased region" description="Low complexity" evidence="6">
    <location>
        <begin position="238"/>
        <end position="252"/>
    </location>
</feature>
<feature type="region of interest" description="Disordered" evidence="6">
    <location>
        <begin position="1044"/>
        <end position="1093"/>
    </location>
</feature>
<feature type="compositionally biased region" description="Low complexity" evidence="6">
    <location>
        <begin position="59"/>
        <end position="83"/>
    </location>
</feature>
<feature type="region of interest" description="Disordered" evidence="6">
    <location>
        <begin position="650"/>
        <end position="682"/>
    </location>
</feature>
<dbReference type="Gene3D" id="2.30.29.30">
    <property type="entry name" value="Pleckstrin-homology domain (PH domain)/Phosphotyrosine-binding domain (PTB)"/>
    <property type="match status" value="1"/>
</dbReference>
<evidence type="ECO:0000256" key="1">
    <source>
        <dbReference type="ARBA" id="ARBA00004167"/>
    </source>
</evidence>
<feature type="compositionally biased region" description="Polar residues" evidence="6">
    <location>
        <begin position="253"/>
        <end position="262"/>
    </location>
</feature>
<dbReference type="GO" id="GO:0005789">
    <property type="term" value="C:endoplasmic reticulum membrane"/>
    <property type="evidence" value="ECO:0007669"/>
    <property type="project" value="TreeGrafter"/>
</dbReference>
<dbReference type="GO" id="GO:0032934">
    <property type="term" value="F:sterol binding"/>
    <property type="evidence" value="ECO:0007669"/>
    <property type="project" value="TreeGrafter"/>
</dbReference>
<comment type="caution">
    <text evidence="9">The sequence shown here is derived from an EMBL/GenBank/DDBJ whole genome shotgun (WGS) entry which is preliminary data.</text>
</comment>
<dbReference type="InterPro" id="IPR011993">
    <property type="entry name" value="PH-like_dom_sf"/>
</dbReference>
<comment type="subcellular location">
    <subcellularLocation>
        <location evidence="1">Membrane</location>
        <topology evidence="1">Single-pass membrane protein</topology>
    </subcellularLocation>
</comment>
<keyword evidence="5 7" id="KW-0472">Membrane</keyword>